<name>A0A5C6FEE5_9BACT</name>
<sequence length="168" mass="18784">MVKQSSAGLVLGSLSNIGSVIALVLILPGTITFTRADWVMSTFVAIPLLLMFWSIVSTMDCLRFGGVRRWGRMLLAWIFTWAWGRGLNRNEPLGFDPETFSQPALYQFSTDYGVSVVGCLCVYLVVIEAIAIVMLPGDHKRPFMDQFFDGSVGAYPNAEEWESEWESE</sequence>
<evidence type="ECO:0000313" key="3">
    <source>
        <dbReference type="Proteomes" id="UP000318288"/>
    </source>
</evidence>
<keyword evidence="1" id="KW-0812">Transmembrane</keyword>
<dbReference type="AlphaFoldDB" id="A0A5C6FEE5"/>
<gene>
    <name evidence="2" type="ORF">Poly51_17510</name>
</gene>
<organism evidence="2 3">
    <name type="scientific">Rubripirellula tenax</name>
    <dbReference type="NCBI Taxonomy" id="2528015"/>
    <lineage>
        <taxon>Bacteria</taxon>
        <taxon>Pseudomonadati</taxon>
        <taxon>Planctomycetota</taxon>
        <taxon>Planctomycetia</taxon>
        <taxon>Pirellulales</taxon>
        <taxon>Pirellulaceae</taxon>
        <taxon>Rubripirellula</taxon>
    </lineage>
</organism>
<keyword evidence="1" id="KW-0472">Membrane</keyword>
<evidence type="ECO:0000313" key="2">
    <source>
        <dbReference type="EMBL" id="TWU58970.1"/>
    </source>
</evidence>
<proteinExistence type="predicted"/>
<feature type="transmembrane region" description="Helical" evidence="1">
    <location>
        <begin position="38"/>
        <end position="58"/>
    </location>
</feature>
<feature type="transmembrane region" description="Helical" evidence="1">
    <location>
        <begin position="7"/>
        <end position="26"/>
    </location>
</feature>
<feature type="transmembrane region" description="Helical" evidence="1">
    <location>
        <begin position="70"/>
        <end position="87"/>
    </location>
</feature>
<keyword evidence="1" id="KW-1133">Transmembrane helix</keyword>
<dbReference type="EMBL" id="SJPW01000002">
    <property type="protein sequence ID" value="TWU58970.1"/>
    <property type="molecule type" value="Genomic_DNA"/>
</dbReference>
<dbReference type="RefSeq" id="WP_146456233.1">
    <property type="nucleotide sequence ID" value="NZ_SJPW01000002.1"/>
</dbReference>
<accession>A0A5C6FEE5</accession>
<evidence type="ECO:0000256" key="1">
    <source>
        <dbReference type="SAM" id="Phobius"/>
    </source>
</evidence>
<comment type="caution">
    <text evidence="2">The sequence shown here is derived from an EMBL/GenBank/DDBJ whole genome shotgun (WGS) entry which is preliminary data.</text>
</comment>
<dbReference type="Proteomes" id="UP000318288">
    <property type="component" value="Unassembled WGS sequence"/>
</dbReference>
<reference evidence="2 3" key="1">
    <citation type="submission" date="2019-02" db="EMBL/GenBank/DDBJ databases">
        <title>Deep-cultivation of Planctomycetes and their phenomic and genomic characterization uncovers novel biology.</title>
        <authorList>
            <person name="Wiegand S."/>
            <person name="Jogler M."/>
            <person name="Boedeker C."/>
            <person name="Pinto D."/>
            <person name="Vollmers J."/>
            <person name="Rivas-Marin E."/>
            <person name="Kohn T."/>
            <person name="Peeters S.H."/>
            <person name="Heuer A."/>
            <person name="Rast P."/>
            <person name="Oberbeckmann S."/>
            <person name="Bunk B."/>
            <person name="Jeske O."/>
            <person name="Meyerdierks A."/>
            <person name="Storesund J.E."/>
            <person name="Kallscheuer N."/>
            <person name="Luecker S."/>
            <person name="Lage O.M."/>
            <person name="Pohl T."/>
            <person name="Merkel B.J."/>
            <person name="Hornburger P."/>
            <person name="Mueller R.-W."/>
            <person name="Bruemmer F."/>
            <person name="Labrenz M."/>
            <person name="Spormann A.M."/>
            <person name="Op Den Camp H."/>
            <person name="Overmann J."/>
            <person name="Amann R."/>
            <person name="Jetten M.S.M."/>
            <person name="Mascher T."/>
            <person name="Medema M.H."/>
            <person name="Devos D.P."/>
            <person name="Kaster A.-K."/>
            <person name="Ovreas L."/>
            <person name="Rohde M."/>
            <person name="Galperin M.Y."/>
            <person name="Jogler C."/>
        </authorList>
    </citation>
    <scope>NUCLEOTIDE SEQUENCE [LARGE SCALE GENOMIC DNA]</scope>
    <source>
        <strain evidence="2 3">Poly51</strain>
    </source>
</reference>
<feature type="transmembrane region" description="Helical" evidence="1">
    <location>
        <begin position="112"/>
        <end position="135"/>
    </location>
</feature>
<keyword evidence="3" id="KW-1185">Reference proteome</keyword>
<protein>
    <submittedName>
        <fullName evidence="2">Uncharacterized protein</fullName>
    </submittedName>
</protein>